<organism evidence="1 2">
    <name type="scientific">Paraglaciecola psychrophila 170</name>
    <dbReference type="NCBI Taxonomy" id="1129794"/>
    <lineage>
        <taxon>Bacteria</taxon>
        <taxon>Pseudomonadati</taxon>
        <taxon>Pseudomonadota</taxon>
        <taxon>Gammaproteobacteria</taxon>
        <taxon>Alteromonadales</taxon>
        <taxon>Alteromonadaceae</taxon>
        <taxon>Paraglaciecola</taxon>
    </lineage>
</organism>
<name>K7AB15_9ALTE</name>
<dbReference type="STRING" id="1129794.C427_0237"/>
<dbReference type="Proteomes" id="UP000011864">
    <property type="component" value="Chromosome"/>
</dbReference>
<dbReference type="eggNOG" id="ENOG5033IWT">
    <property type="taxonomic scope" value="Bacteria"/>
</dbReference>
<gene>
    <name evidence="1" type="ORF">C427_0237</name>
</gene>
<protein>
    <recommendedName>
        <fullName evidence="3">Lipoprotein</fullName>
    </recommendedName>
</protein>
<accession>K7AB15</accession>
<evidence type="ECO:0008006" key="3">
    <source>
        <dbReference type="Google" id="ProtNLM"/>
    </source>
</evidence>
<reference evidence="1 2" key="1">
    <citation type="journal article" date="2013" name="Genome Announc.">
        <title>Complete Genome Sequence of Glaciecola psychrophila Strain 170T.</title>
        <authorList>
            <person name="Yin J."/>
            <person name="Chen J."/>
            <person name="Liu G."/>
            <person name="Yu Y."/>
            <person name="Song L."/>
            <person name="Wang X."/>
            <person name="Qu X."/>
        </authorList>
    </citation>
    <scope>NUCLEOTIDE SEQUENCE [LARGE SCALE GENOMIC DNA]</scope>
    <source>
        <strain evidence="1 2">170</strain>
    </source>
</reference>
<dbReference type="PROSITE" id="PS51257">
    <property type="entry name" value="PROKAR_LIPOPROTEIN"/>
    <property type="match status" value="1"/>
</dbReference>
<dbReference type="PATRIC" id="fig|1129794.4.peg.231"/>
<sequence length="174" mass="18960">MKQIYSFVLLSTLLTGCGGGGSENITVKPTAGSVVSQPSTVLPDPIQSQPAITEFSLEEKTPMEVGVVVNSSAQSSHEIVVPNGFALNSERSFNLKISRSEDDYQAAYLSLCSDYQQRSDGGYSINYNSCLLRTSLSDINYEAVITVTNDTKGLVAALWFMDGTKEPLIKDWRF</sequence>
<evidence type="ECO:0000313" key="1">
    <source>
        <dbReference type="EMBL" id="AGH42347.1"/>
    </source>
</evidence>
<dbReference type="AlphaFoldDB" id="K7AB15"/>
<dbReference type="RefSeq" id="WP_007638247.1">
    <property type="nucleotide sequence ID" value="NC_020514.1"/>
</dbReference>
<keyword evidence="2" id="KW-1185">Reference proteome</keyword>
<dbReference type="KEGG" id="gps:C427_0237"/>
<proteinExistence type="predicted"/>
<dbReference type="OrthoDB" id="6228890at2"/>
<evidence type="ECO:0000313" key="2">
    <source>
        <dbReference type="Proteomes" id="UP000011864"/>
    </source>
</evidence>
<dbReference type="HOGENOM" id="CLU_1395464_0_0_6"/>
<dbReference type="EMBL" id="CP003837">
    <property type="protein sequence ID" value="AGH42347.1"/>
    <property type="molecule type" value="Genomic_DNA"/>
</dbReference>